<sequence length="245" mass="26637">MAESATEQRQTDASREEQRSKPKLKHLEFFRLAAIQAVVCISRLYGFAKENAGPLRGGVQAVEGAVRTVVSPVYDRFSGVPYELLKFVDRKVDESMSELERFVPPAMKEASTQAYTAARKAPEIARSAVGEVQRAGVVGTATCLAKSVAAKCEPAAKQLYNRYEPVAEQYAVATWRALNGIPLFHQVAQIAVPTTAHWTEKYNGAVRYGAEKGYTVAAYLPLVPTERIAKVFGSAGQDAPAAEAQ</sequence>
<dbReference type="PANTHER" id="PTHR33732">
    <property type="entry name" value="REF/SRPP-LIKE PROTEIN OS05G0151300/LOC_OS05G05940"/>
    <property type="match status" value="1"/>
</dbReference>
<dbReference type="AlphaFoldDB" id="A0A843X790"/>
<evidence type="ECO:0008006" key="5">
    <source>
        <dbReference type="Google" id="ProtNLM"/>
    </source>
</evidence>
<evidence type="ECO:0000313" key="4">
    <source>
        <dbReference type="Proteomes" id="UP000652761"/>
    </source>
</evidence>
<protein>
    <recommendedName>
        <fullName evidence="5">Stress-related protein</fullName>
    </recommendedName>
</protein>
<evidence type="ECO:0000256" key="1">
    <source>
        <dbReference type="ARBA" id="ARBA00009737"/>
    </source>
</evidence>
<reference evidence="3" key="1">
    <citation type="submission" date="2017-07" db="EMBL/GenBank/DDBJ databases">
        <title>Taro Niue Genome Assembly and Annotation.</title>
        <authorList>
            <person name="Atibalentja N."/>
            <person name="Keating K."/>
            <person name="Fields C.J."/>
        </authorList>
    </citation>
    <scope>NUCLEOTIDE SEQUENCE</scope>
    <source>
        <strain evidence="3">Niue_2</strain>
        <tissue evidence="3">Leaf</tissue>
    </source>
</reference>
<comment type="similarity">
    <text evidence="1">Belongs to the REF/SRPP family.</text>
</comment>
<keyword evidence="4" id="KW-1185">Reference proteome</keyword>
<feature type="compositionally biased region" description="Basic and acidic residues" evidence="2">
    <location>
        <begin position="9"/>
        <end position="20"/>
    </location>
</feature>
<evidence type="ECO:0000313" key="3">
    <source>
        <dbReference type="EMBL" id="MQM14634.1"/>
    </source>
</evidence>
<name>A0A843X790_COLES</name>
<dbReference type="PANTHER" id="PTHR33732:SF3">
    <property type="entry name" value="OS07G0671800 PROTEIN"/>
    <property type="match status" value="1"/>
</dbReference>
<organism evidence="3 4">
    <name type="scientific">Colocasia esculenta</name>
    <name type="common">Wild taro</name>
    <name type="synonym">Arum esculentum</name>
    <dbReference type="NCBI Taxonomy" id="4460"/>
    <lineage>
        <taxon>Eukaryota</taxon>
        <taxon>Viridiplantae</taxon>
        <taxon>Streptophyta</taxon>
        <taxon>Embryophyta</taxon>
        <taxon>Tracheophyta</taxon>
        <taxon>Spermatophyta</taxon>
        <taxon>Magnoliopsida</taxon>
        <taxon>Liliopsida</taxon>
        <taxon>Araceae</taxon>
        <taxon>Aroideae</taxon>
        <taxon>Colocasieae</taxon>
        <taxon>Colocasia</taxon>
    </lineage>
</organism>
<dbReference type="OrthoDB" id="1905464at2759"/>
<accession>A0A843X790</accession>
<dbReference type="EMBL" id="NMUH01006170">
    <property type="protein sequence ID" value="MQM14634.1"/>
    <property type="molecule type" value="Genomic_DNA"/>
</dbReference>
<comment type="caution">
    <text evidence="3">The sequence shown here is derived from an EMBL/GenBank/DDBJ whole genome shotgun (WGS) entry which is preliminary data.</text>
</comment>
<proteinExistence type="inferred from homology"/>
<dbReference type="Proteomes" id="UP000652761">
    <property type="component" value="Unassembled WGS sequence"/>
</dbReference>
<gene>
    <name evidence="3" type="ORF">Taro_047570</name>
</gene>
<dbReference type="InterPro" id="IPR008802">
    <property type="entry name" value="REF"/>
</dbReference>
<evidence type="ECO:0000256" key="2">
    <source>
        <dbReference type="SAM" id="MobiDB-lite"/>
    </source>
</evidence>
<dbReference type="Pfam" id="PF05755">
    <property type="entry name" value="REF"/>
    <property type="match status" value="1"/>
</dbReference>
<feature type="region of interest" description="Disordered" evidence="2">
    <location>
        <begin position="1"/>
        <end position="20"/>
    </location>
</feature>